<dbReference type="RefSeq" id="WP_241827844.1">
    <property type="nucleotide sequence ID" value="NZ_LT629732.1"/>
</dbReference>
<name>A0A1H1PE16_9ACTN</name>
<organism evidence="2 3">
    <name type="scientific">Actinopolymorpha singaporensis</name>
    <dbReference type="NCBI Taxonomy" id="117157"/>
    <lineage>
        <taxon>Bacteria</taxon>
        <taxon>Bacillati</taxon>
        <taxon>Actinomycetota</taxon>
        <taxon>Actinomycetes</taxon>
        <taxon>Propionibacteriales</taxon>
        <taxon>Actinopolymorphaceae</taxon>
        <taxon>Actinopolymorpha</taxon>
    </lineage>
</organism>
<accession>A0A1H1PE16</accession>
<reference evidence="2 3" key="1">
    <citation type="submission" date="2016-10" db="EMBL/GenBank/DDBJ databases">
        <authorList>
            <person name="de Groot N.N."/>
        </authorList>
    </citation>
    <scope>NUCLEOTIDE SEQUENCE [LARGE SCALE GENOMIC DNA]</scope>
    <source>
        <strain evidence="2 3">DSM 22024</strain>
    </source>
</reference>
<feature type="compositionally biased region" description="Basic and acidic residues" evidence="1">
    <location>
        <begin position="237"/>
        <end position="247"/>
    </location>
</feature>
<dbReference type="AlphaFoldDB" id="A0A1H1PE16"/>
<proteinExistence type="predicted"/>
<evidence type="ECO:0000313" key="2">
    <source>
        <dbReference type="EMBL" id="SDS09511.1"/>
    </source>
</evidence>
<sequence>MVRTPDSPRRTTPRRTRRSAPVAAATGAGEGAATEALAGLVEVMARLDQAYAPGAGGPRPVEGAPEGVPDEVPDGQAILDALGTLRRLREQLATWEPALIEAARAQGLTWTEIAPALGLASRQAAERRFLRLNPQAGDQAATTREQRVQTTRDRRSGDRAVAAWARANAAQLRELAGQISALPVRDQGGRATREAIHTALGHDDAAALLAPLRATEPALRRKHRALAERVSSLDETTVRIRNADRSRRNPAARPSEVSEQRM</sequence>
<dbReference type="Proteomes" id="UP000198983">
    <property type="component" value="Chromosome I"/>
</dbReference>
<keyword evidence="3" id="KW-1185">Reference proteome</keyword>
<feature type="compositionally biased region" description="Low complexity" evidence="1">
    <location>
        <begin position="19"/>
        <end position="31"/>
    </location>
</feature>
<evidence type="ECO:0000256" key="1">
    <source>
        <dbReference type="SAM" id="MobiDB-lite"/>
    </source>
</evidence>
<evidence type="ECO:0008006" key="4">
    <source>
        <dbReference type="Google" id="ProtNLM"/>
    </source>
</evidence>
<feature type="region of interest" description="Disordered" evidence="1">
    <location>
        <begin position="1"/>
        <end position="31"/>
    </location>
</feature>
<evidence type="ECO:0000313" key="3">
    <source>
        <dbReference type="Proteomes" id="UP000198983"/>
    </source>
</evidence>
<feature type="compositionally biased region" description="Basic and acidic residues" evidence="1">
    <location>
        <begin position="144"/>
        <end position="157"/>
    </location>
</feature>
<dbReference type="EMBL" id="LT629732">
    <property type="protein sequence ID" value="SDS09511.1"/>
    <property type="molecule type" value="Genomic_DNA"/>
</dbReference>
<gene>
    <name evidence="2" type="ORF">SAMN04489717_1608</name>
</gene>
<feature type="region of interest" description="Disordered" evidence="1">
    <location>
        <begin position="133"/>
        <end position="157"/>
    </location>
</feature>
<feature type="region of interest" description="Disordered" evidence="1">
    <location>
        <begin position="237"/>
        <end position="262"/>
    </location>
</feature>
<protein>
    <recommendedName>
        <fullName evidence="4">HSP18 transcriptional regulator</fullName>
    </recommendedName>
</protein>